<organism evidence="2 3">
    <name type="scientific">Parnassius apollo</name>
    <name type="common">Apollo butterfly</name>
    <name type="synonym">Papilio apollo</name>
    <dbReference type="NCBI Taxonomy" id="110799"/>
    <lineage>
        <taxon>Eukaryota</taxon>
        <taxon>Metazoa</taxon>
        <taxon>Ecdysozoa</taxon>
        <taxon>Arthropoda</taxon>
        <taxon>Hexapoda</taxon>
        <taxon>Insecta</taxon>
        <taxon>Pterygota</taxon>
        <taxon>Neoptera</taxon>
        <taxon>Endopterygota</taxon>
        <taxon>Lepidoptera</taxon>
        <taxon>Glossata</taxon>
        <taxon>Ditrysia</taxon>
        <taxon>Papilionoidea</taxon>
        <taxon>Papilionidae</taxon>
        <taxon>Parnassiinae</taxon>
        <taxon>Parnassini</taxon>
        <taxon>Parnassius</taxon>
        <taxon>Parnassius</taxon>
    </lineage>
</organism>
<protein>
    <submittedName>
        <fullName evidence="2">(apollo) hypothetical protein</fullName>
    </submittedName>
</protein>
<accession>A0A8S3XGL9</accession>
<sequence length="510" mass="59452">MLPKKLTYKAIQNLLDNDDWSDIDSDDNLVYGDFIISPSRSFLQQNEEDRIEMRLEEIFGVNDLSETEHEEITNTVQPCENLLDILDSEHNIQSEALLDGTGLDKIQENVTTDDPLQQVAISKHVGQSGSIIEENLVREEDLQALPSSTVPRNRSQPRKWKMCRTTHNIPNFDRKFQPKFEFNHKSQPITIFENFFSDYLIQVIAEQTNRYAYYKQSKNWVQVNEHDIKAYLGILILMGLNPLPDMELYWSSDPFYNNPEIFRVFPIARFKKITENLHLNDNSIEPLRDSPNYDKLYKLRPLITTLNEVYQNEAYNSSVQSIDECMVKFKGRCSLKQYMPKKPIKRGFKVWARCDAKTGYLYQFQIYTGKGDSIQDEGLGYNVVMKLSDNLPMNTLLAFDNFFTGCNLMEDLYDKHIYAVGTVRTNRKNLPEIIKKQPKQLKLQKHEFSVMTSEPITAIKWLDTKDGYIANDSTSTIGHHIRKKNSKRWYKSRDSLPESNCVLHNEYGWG</sequence>
<dbReference type="EMBL" id="CAJQZP010001163">
    <property type="protein sequence ID" value="CAG5024407.1"/>
    <property type="molecule type" value="Genomic_DNA"/>
</dbReference>
<dbReference type="AlphaFoldDB" id="A0A8S3XGL9"/>
<evidence type="ECO:0000313" key="3">
    <source>
        <dbReference type="Proteomes" id="UP000691718"/>
    </source>
</evidence>
<dbReference type="Pfam" id="PF13843">
    <property type="entry name" value="DDE_Tnp_1_7"/>
    <property type="match status" value="1"/>
</dbReference>
<dbReference type="OrthoDB" id="118105at2759"/>
<keyword evidence="3" id="KW-1185">Reference proteome</keyword>
<name>A0A8S3XGL9_PARAO</name>
<comment type="caution">
    <text evidence="2">The sequence shown here is derived from an EMBL/GenBank/DDBJ whole genome shotgun (WGS) entry which is preliminary data.</text>
</comment>
<dbReference type="InterPro" id="IPR029526">
    <property type="entry name" value="PGBD"/>
</dbReference>
<dbReference type="PANTHER" id="PTHR46599:SF2">
    <property type="entry name" value="PIGGYBAC TRANSPOSABLE ELEMENT-DERIVED PROTEIN 4-LIKE"/>
    <property type="match status" value="1"/>
</dbReference>
<proteinExistence type="predicted"/>
<reference evidence="2" key="1">
    <citation type="submission" date="2021-04" db="EMBL/GenBank/DDBJ databases">
        <authorList>
            <person name="Tunstrom K."/>
        </authorList>
    </citation>
    <scope>NUCLEOTIDE SEQUENCE</scope>
</reference>
<feature type="domain" description="PiggyBac transposable element-derived protein" evidence="1">
    <location>
        <begin position="188"/>
        <end position="471"/>
    </location>
</feature>
<gene>
    <name evidence="2" type="ORF">PAPOLLO_LOCUS18137</name>
</gene>
<evidence type="ECO:0000313" key="2">
    <source>
        <dbReference type="EMBL" id="CAG5024407.1"/>
    </source>
</evidence>
<dbReference type="PANTHER" id="PTHR46599">
    <property type="entry name" value="PIGGYBAC TRANSPOSABLE ELEMENT-DERIVED PROTEIN 4"/>
    <property type="match status" value="1"/>
</dbReference>
<evidence type="ECO:0000259" key="1">
    <source>
        <dbReference type="Pfam" id="PF13843"/>
    </source>
</evidence>
<dbReference type="Proteomes" id="UP000691718">
    <property type="component" value="Unassembled WGS sequence"/>
</dbReference>